<reference evidence="8 9" key="1">
    <citation type="submission" date="2019-11" db="EMBL/GenBank/DDBJ databases">
        <authorList>
            <person name="Yang C."/>
            <person name="Li F."/>
        </authorList>
    </citation>
    <scope>NUCLEOTIDE SEQUENCE [LARGE SCALE GENOMIC DNA]</scope>
    <source>
        <strain evidence="8">KB4526</strain>
        <tissue evidence="8">Muscle</tissue>
    </source>
</reference>
<protein>
    <recommendedName>
        <fullName evidence="6">Beta-defensin</fullName>
    </recommendedName>
</protein>
<evidence type="ECO:0000256" key="2">
    <source>
        <dbReference type="ARBA" id="ARBA00007371"/>
    </source>
</evidence>
<name>A0A6G1BCM9_CROCR</name>
<keyword evidence="6" id="KW-0044">Antibiotic</keyword>
<organism evidence="8 9">
    <name type="scientific">Crocuta crocuta</name>
    <name type="common">Spotted hyena</name>
    <dbReference type="NCBI Taxonomy" id="9678"/>
    <lineage>
        <taxon>Eukaryota</taxon>
        <taxon>Metazoa</taxon>
        <taxon>Chordata</taxon>
        <taxon>Craniata</taxon>
        <taxon>Vertebrata</taxon>
        <taxon>Euteleostomi</taxon>
        <taxon>Mammalia</taxon>
        <taxon>Eutheria</taxon>
        <taxon>Laurasiatheria</taxon>
        <taxon>Carnivora</taxon>
        <taxon>Feliformia</taxon>
        <taxon>Hyaenidae</taxon>
        <taxon>Crocuta</taxon>
    </lineage>
</organism>
<comment type="function">
    <text evidence="6">Has antibacterial activity.</text>
</comment>
<evidence type="ECO:0000313" key="8">
    <source>
        <dbReference type="EMBL" id="KAF0885293.1"/>
    </source>
</evidence>
<feature type="non-terminal residue" evidence="8">
    <location>
        <position position="1"/>
    </location>
</feature>
<feature type="non-terminal residue" evidence="8">
    <location>
        <position position="91"/>
    </location>
</feature>
<comment type="subcellular location">
    <subcellularLocation>
        <location evidence="1 6">Secreted</location>
    </subcellularLocation>
</comment>
<dbReference type="Proteomes" id="UP000475037">
    <property type="component" value="Unassembled WGS sequence"/>
</dbReference>
<evidence type="ECO:0000256" key="6">
    <source>
        <dbReference type="RuleBase" id="RU231113"/>
    </source>
</evidence>
<keyword evidence="5" id="KW-1015">Disulfide bond</keyword>
<keyword evidence="9" id="KW-1185">Reference proteome</keyword>
<accession>A0A6G1BCM9</accession>
<keyword evidence="4" id="KW-0732">Signal</keyword>
<evidence type="ECO:0000256" key="4">
    <source>
        <dbReference type="ARBA" id="ARBA00022729"/>
    </source>
</evidence>
<keyword evidence="6" id="KW-0929">Antimicrobial</keyword>
<sequence length="91" mass="10308">TPLSTTGCTQRFEKLYSEIYASSKIIKKAKYSTEENKTARSKECYPAFNPREACIKLSGQCKNQCGNKEIKMSYCAKPTTLCCLKECDPIY</sequence>
<comment type="caution">
    <text evidence="8">The sequence shown here is derived from an EMBL/GenBank/DDBJ whole genome shotgun (WGS) entry which is preliminary data.</text>
</comment>
<keyword evidence="3 6" id="KW-0964">Secreted</keyword>
<dbReference type="EMBL" id="VOAJ01001076">
    <property type="protein sequence ID" value="KAF0885293.1"/>
    <property type="molecule type" value="Genomic_DNA"/>
</dbReference>
<evidence type="ECO:0000256" key="1">
    <source>
        <dbReference type="ARBA" id="ARBA00004613"/>
    </source>
</evidence>
<comment type="similarity">
    <text evidence="2 6">Belongs to the beta-defensin family.</text>
</comment>
<dbReference type="GO" id="GO:0042742">
    <property type="term" value="P:defense response to bacterium"/>
    <property type="evidence" value="ECO:0007669"/>
    <property type="project" value="UniProtKB-UniRule"/>
</dbReference>
<dbReference type="AlphaFoldDB" id="A0A6G1BCM9"/>
<proteinExistence type="inferred from homology"/>
<evidence type="ECO:0000256" key="5">
    <source>
        <dbReference type="ARBA" id="ARBA00023157"/>
    </source>
</evidence>
<evidence type="ECO:0000259" key="7">
    <source>
        <dbReference type="Pfam" id="PF13841"/>
    </source>
</evidence>
<dbReference type="Pfam" id="PF13841">
    <property type="entry name" value="Defensin_beta_2"/>
    <property type="match status" value="1"/>
</dbReference>
<evidence type="ECO:0000313" key="9">
    <source>
        <dbReference type="Proteomes" id="UP000475037"/>
    </source>
</evidence>
<dbReference type="GO" id="GO:0045087">
    <property type="term" value="P:innate immune response"/>
    <property type="evidence" value="ECO:0007669"/>
    <property type="project" value="InterPro"/>
</dbReference>
<evidence type="ECO:0000256" key="3">
    <source>
        <dbReference type="ARBA" id="ARBA00022525"/>
    </source>
</evidence>
<dbReference type="InterPro" id="IPR025933">
    <property type="entry name" value="Beta_defensin_dom"/>
</dbReference>
<dbReference type="GO" id="GO:0005576">
    <property type="term" value="C:extracellular region"/>
    <property type="evidence" value="ECO:0007669"/>
    <property type="project" value="UniProtKB-SubCell"/>
</dbReference>
<keyword evidence="6" id="KW-0211">Defensin</keyword>
<gene>
    <name evidence="8" type="primary">Defb112</name>
    <name evidence="8" type="ORF">FOF47_R10812</name>
</gene>
<feature type="domain" description="Beta-defensin" evidence="7">
    <location>
        <begin position="54"/>
        <end position="83"/>
    </location>
</feature>